<organism evidence="1 2">
    <name type="scientific">Spirosoma fluviale</name>
    <dbReference type="NCBI Taxonomy" id="1597977"/>
    <lineage>
        <taxon>Bacteria</taxon>
        <taxon>Pseudomonadati</taxon>
        <taxon>Bacteroidota</taxon>
        <taxon>Cytophagia</taxon>
        <taxon>Cytophagales</taxon>
        <taxon>Cytophagaceae</taxon>
        <taxon>Spirosoma</taxon>
    </lineage>
</organism>
<evidence type="ECO:0000313" key="1">
    <source>
        <dbReference type="EMBL" id="SOD92832.1"/>
    </source>
</evidence>
<sequence length="1212" mass="132557">MDCTQNIDPLKLVREGTSRKQRYSSALDPAYAPVNERTPAHGMVFAQAYARYLNYYNDNNEPVDNWQPFFSKDISVQLAVAAVQDVDTYKTRIKETSAFLNDRANQANEAELKNHLGYLFSYLGTLARQLDTLSKELPAGTPLKNTLKNLIKSQLAPGFGRLIAYYKPNLKAGSKEELDPAKNLIAEVQPDFTLLGGPTLIFSTIFKTGLSTDWITDGAADWKTYRDAIPAQKSVYGTGTSVFEKANHLATHALFTSIFDQFLKAYARVVADAKAALEASLTSQDSHDPHYALFLAFLRLQEYVRQETNTLTARHLDFYYRDILRLREKPAEPAHAHILLELAKHVESHLLPEGELLKAGKDALKKDVFFANDQTLVANAARITDLKTVYRHNDEAVTGEGGNATKQLGRLYAAPVANSQDGKGAKLTSADGSWHPFFNKTYEDGKLTGIPMPKAEVGFAVASHYLYLTEGYRRITLNVQLTQTVSANASVTVYLTTEKGWHPVKTSLTVPNTKTATLFIELEADAPAILPYVASLHGGDFQTGHPIMKVVLDHAVDQLYDYAELEAAQVESCTISVSAGLDSSGNLTKPGIKSPAVSSDFGPVDSSKPFQPFGPNPKAGSAFIIGSKEIFQKANASVKISFNWRGTFKATPSLSAAYLSKAVWSTLASSIYVNGSTTALTIPTAGAAPIDYSPNDFLTNASVTGFLKISANGDFGYAAWQTALATYFSELAQEKTPALPTVPEAPEITAINLGYSATSAPIPLNSTSSKDASGAKFYHLSPFGMAERHPQLTGNGVTTLLPQFSHAGGGVSQLHEAEFYIGLSGLLPPRSLSLLIQVADGTADPNSVKTQLHWSYLYKNNWVDFPADSLSDTTNDFTRSGIVTLAIPAEATATNTLLPTGRHWIRVAVADASEGACRLLAVAAQAARVTFADRDNDPAFPATVLPAGTINKLDQPDSAVKKVEQPFETFGGRGPETSESFYNRISERLRHKDRGIALWDYERLVLEAFPQIYKAKCLNHTHYEPGIYKELAPGHVTLVTIPNQQFQNQRDPLKPYTSLGLLTEIDAFLKARLSCFVKLHVKNPQFEGVRVSFRVRLFDGYDETFYIGRLQEAITRFLSPWAFAGGEGPSFGGKIYKSVLINFVEEQPYVDYVTDFQLFHDINDVPGAEDKQEVEGSKAISILVSVPAKLHTISAINPTEDAPSAEQCPCEA</sequence>
<proteinExistence type="predicted"/>
<keyword evidence="2" id="KW-1185">Reference proteome</keyword>
<dbReference type="OrthoDB" id="9762853at2"/>
<protein>
    <submittedName>
        <fullName evidence="1">Baseplate J-like protein</fullName>
    </submittedName>
</protein>
<dbReference type="AlphaFoldDB" id="A0A286GBG2"/>
<dbReference type="RefSeq" id="WP_097128037.1">
    <property type="nucleotide sequence ID" value="NZ_OCNH01000003.1"/>
</dbReference>
<gene>
    <name evidence="1" type="ORF">SAMN06269250_4210</name>
</gene>
<dbReference type="EMBL" id="OCNH01000003">
    <property type="protein sequence ID" value="SOD92832.1"/>
    <property type="molecule type" value="Genomic_DNA"/>
</dbReference>
<name>A0A286GBG2_9BACT</name>
<reference evidence="2" key="1">
    <citation type="submission" date="2017-09" db="EMBL/GenBank/DDBJ databases">
        <authorList>
            <person name="Varghese N."/>
            <person name="Submissions S."/>
        </authorList>
    </citation>
    <scope>NUCLEOTIDE SEQUENCE [LARGE SCALE GENOMIC DNA]</scope>
    <source>
        <strain evidence="2">DSM 29961</strain>
    </source>
</reference>
<evidence type="ECO:0000313" key="2">
    <source>
        <dbReference type="Proteomes" id="UP000219452"/>
    </source>
</evidence>
<dbReference type="Proteomes" id="UP000219452">
    <property type="component" value="Unassembled WGS sequence"/>
</dbReference>
<accession>A0A286GBG2</accession>